<sequence length="451" mass="47743">MSDVTLSEFVEAAAMKYGIPGLAVGVLVDGREVFACHGVTSLDDPQPVDSDTLFQHSSITKTFTATALMRLVAEGRVELDAPVREYVPELALADEDAANTITVANLLNHTAGLDWNLAVDTGDGADALAEFVARLPELGLIAAPGERASYSQAGYNLAGRIVEKVTGQSFEQAVAELVFAPIGLSHSFFAEHEITARRFAEGHNAEADGSLTVARQWRPSRANNPGGGLASSAADQLRWARFHLGDGGAVLPAESLLAMRRPTVALRASSFGDAIGIGWFLRDIDGVRAIGHGGSGNGQFAELLIVPERDFAIVVMSNAGPEGIACNQAIVRWALEHYLNVIDRDAEPLPYDATRAAELTGTYDIDAMTLVIAADATGLSLAVGIKPEIRAASDQEMPPDYPAAAIGLLPGDEYIVTDGGLRGQLGYFSRDEHGRIVGVDLAGRLFRRVAA</sequence>
<proteinExistence type="predicted"/>
<dbReference type="RefSeq" id="WP_097243669.1">
    <property type="nucleotide sequence ID" value="NZ_OBEG01000001.1"/>
</dbReference>
<dbReference type="SUPFAM" id="SSF56601">
    <property type="entry name" value="beta-lactamase/transpeptidase-like"/>
    <property type="match status" value="1"/>
</dbReference>
<dbReference type="Proteomes" id="UP000219565">
    <property type="component" value="Unassembled WGS sequence"/>
</dbReference>
<gene>
    <name evidence="2" type="ORF">SAMN04244553_0798</name>
</gene>
<organism evidence="2 3">
    <name type="scientific">Nocardia amikacinitolerans</name>
    <dbReference type="NCBI Taxonomy" id="756689"/>
    <lineage>
        <taxon>Bacteria</taxon>
        <taxon>Bacillati</taxon>
        <taxon>Actinomycetota</taxon>
        <taxon>Actinomycetes</taxon>
        <taxon>Mycobacteriales</taxon>
        <taxon>Nocardiaceae</taxon>
        <taxon>Nocardia</taxon>
    </lineage>
</organism>
<dbReference type="OrthoDB" id="262125at2"/>
<keyword evidence="3" id="KW-1185">Reference proteome</keyword>
<protein>
    <submittedName>
        <fullName evidence="2">CubicO group peptidase, beta-lactamase class C family</fullName>
    </submittedName>
</protein>
<evidence type="ECO:0000313" key="2">
    <source>
        <dbReference type="EMBL" id="SNY76710.1"/>
    </source>
</evidence>
<dbReference type="STRING" id="1379680.GCA_001612615_00217"/>
<dbReference type="PANTHER" id="PTHR46825:SF15">
    <property type="entry name" value="BETA-LACTAMASE-RELATED DOMAIN-CONTAINING PROTEIN"/>
    <property type="match status" value="1"/>
</dbReference>
<dbReference type="AlphaFoldDB" id="A0A285KVN8"/>
<dbReference type="InterPro" id="IPR012338">
    <property type="entry name" value="Beta-lactam/transpept-like"/>
</dbReference>
<dbReference type="InterPro" id="IPR001466">
    <property type="entry name" value="Beta-lactam-related"/>
</dbReference>
<dbReference type="EMBL" id="OBEG01000001">
    <property type="protein sequence ID" value="SNY76710.1"/>
    <property type="molecule type" value="Genomic_DNA"/>
</dbReference>
<dbReference type="Pfam" id="PF00144">
    <property type="entry name" value="Beta-lactamase"/>
    <property type="match status" value="1"/>
</dbReference>
<name>A0A285KVN8_9NOCA</name>
<evidence type="ECO:0000313" key="3">
    <source>
        <dbReference type="Proteomes" id="UP000219565"/>
    </source>
</evidence>
<dbReference type="InterPro" id="IPR050491">
    <property type="entry name" value="AmpC-like"/>
</dbReference>
<reference evidence="3" key="1">
    <citation type="submission" date="2017-09" db="EMBL/GenBank/DDBJ databases">
        <authorList>
            <person name="Varghese N."/>
            <person name="Submissions S."/>
        </authorList>
    </citation>
    <scope>NUCLEOTIDE SEQUENCE [LARGE SCALE GENOMIC DNA]</scope>
    <source>
        <strain evidence="3">DSM 45537</strain>
    </source>
</reference>
<accession>A0A285KVN8</accession>
<evidence type="ECO:0000259" key="1">
    <source>
        <dbReference type="Pfam" id="PF00144"/>
    </source>
</evidence>
<dbReference type="PANTHER" id="PTHR46825">
    <property type="entry name" value="D-ALANYL-D-ALANINE-CARBOXYPEPTIDASE/ENDOPEPTIDASE AMPH"/>
    <property type="match status" value="1"/>
</dbReference>
<feature type="domain" description="Beta-lactamase-related" evidence="1">
    <location>
        <begin position="12"/>
        <end position="322"/>
    </location>
</feature>
<dbReference type="Gene3D" id="3.40.710.10">
    <property type="entry name" value="DD-peptidase/beta-lactamase superfamily"/>
    <property type="match status" value="1"/>
</dbReference>